<dbReference type="Pfam" id="PF13505">
    <property type="entry name" value="OMP_b-brl"/>
    <property type="match status" value="1"/>
</dbReference>
<dbReference type="RefSeq" id="WP_176980562.1">
    <property type="nucleotide sequence ID" value="NZ_FNRD01000002.1"/>
</dbReference>
<dbReference type="SUPFAM" id="SSF56925">
    <property type="entry name" value="OMPA-like"/>
    <property type="match status" value="1"/>
</dbReference>
<feature type="domain" description="Outer membrane protein beta-barrel" evidence="2">
    <location>
        <begin position="58"/>
        <end position="231"/>
    </location>
</feature>
<reference evidence="4" key="1">
    <citation type="submission" date="2016-10" db="EMBL/GenBank/DDBJ databases">
        <authorList>
            <person name="Varghese N."/>
            <person name="Submissions S."/>
        </authorList>
    </citation>
    <scope>NUCLEOTIDE SEQUENCE [LARGE SCALE GENOMIC DNA]</scope>
    <source>
        <strain evidence="4">DSM 22376</strain>
    </source>
</reference>
<dbReference type="AlphaFoldDB" id="A0A1H3YHZ2"/>
<sequence length="305" mass="33229">MKKNLFLLGFIACSMTMMGQTDKKESNKESWYFKLGGSYFTQATATEFPTVSGQQPNRDIYVGGKLVSRESITGSFGEGFRYGGNVGYRFTDRLGVEMGINYYNSNSKTMVETVDRIISVAGGSPTYLDLTSNGRVKALDLAPAVVLFLGEVKGFESYSKVGVIVPINGKLVIETTQDYNGPAVGGQRTIVQEDEVKPNPTVGFLAALGTSYKLGKNLSAFAEVEYRNFTVHGKSKETTRYEVNGTDALSTRTRAENYSNYVKTLNSSSNNADFNTVDPTRATDEQSSYISISGVGLTLGLKFSL</sequence>
<dbReference type="InterPro" id="IPR011250">
    <property type="entry name" value="OMP/PagP_B-barrel"/>
</dbReference>
<dbReference type="InterPro" id="IPR027385">
    <property type="entry name" value="Beta-barrel_OMP"/>
</dbReference>
<dbReference type="EMBL" id="FNRD01000002">
    <property type="protein sequence ID" value="SEA11219.1"/>
    <property type="molecule type" value="Genomic_DNA"/>
</dbReference>
<name>A0A1H3YHZ2_9FLAO</name>
<gene>
    <name evidence="3" type="ORF">SAMN05443667_1027</name>
</gene>
<dbReference type="Gene3D" id="2.40.160.20">
    <property type="match status" value="1"/>
</dbReference>
<proteinExistence type="predicted"/>
<evidence type="ECO:0000313" key="4">
    <source>
        <dbReference type="Proteomes" id="UP000198951"/>
    </source>
</evidence>
<keyword evidence="4" id="KW-1185">Reference proteome</keyword>
<dbReference type="STRING" id="150146.SAMN05443667_1027"/>
<evidence type="ECO:0000259" key="2">
    <source>
        <dbReference type="Pfam" id="PF13505"/>
    </source>
</evidence>
<keyword evidence="1" id="KW-0732">Signal</keyword>
<evidence type="ECO:0000313" key="3">
    <source>
        <dbReference type="EMBL" id="SEA11219.1"/>
    </source>
</evidence>
<dbReference type="Proteomes" id="UP000198951">
    <property type="component" value="Unassembled WGS sequence"/>
</dbReference>
<protein>
    <submittedName>
        <fullName evidence="3">Outer membrane protein beta-barrel domain-containing protein</fullName>
    </submittedName>
</protein>
<accession>A0A1H3YHZ2</accession>
<organism evidence="3 4">
    <name type="scientific">Flavobacterium gillisiae</name>
    <dbReference type="NCBI Taxonomy" id="150146"/>
    <lineage>
        <taxon>Bacteria</taxon>
        <taxon>Pseudomonadati</taxon>
        <taxon>Bacteroidota</taxon>
        <taxon>Flavobacteriia</taxon>
        <taxon>Flavobacteriales</taxon>
        <taxon>Flavobacteriaceae</taxon>
        <taxon>Flavobacterium</taxon>
    </lineage>
</organism>
<evidence type="ECO:0000256" key="1">
    <source>
        <dbReference type="ARBA" id="ARBA00022729"/>
    </source>
</evidence>